<evidence type="ECO:0000313" key="8">
    <source>
        <dbReference type="Proteomes" id="UP000032336"/>
    </source>
</evidence>
<keyword evidence="5" id="KW-0408">Iron</keyword>
<accession>A0A0D8FTD1</accession>
<keyword evidence="3" id="KW-0201">Cytochrome c-type biogenesis</keyword>
<evidence type="ECO:0000313" key="7">
    <source>
        <dbReference type="EMBL" id="KJE76376.1"/>
    </source>
</evidence>
<dbReference type="GO" id="GO:0017004">
    <property type="term" value="P:cytochrome complex assembly"/>
    <property type="evidence" value="ECO:0007669"/>
    <property type="project" value="UniProtKB-KW"/>
</dbReference>
<dbReference type="InterPro" id="IPR004329">
    <property type="entry name" value="CcmE"/>
</dbReference>
<evidence type="ECO:0000256" key="3">
    <source>
        <dbReference type="ARBA" id="ARBA00022748"/>
    </source>
</evidence>
<evidence type="ECO:0000256" key="2">
    <source>
        <dbReference type="ARBA" id="ARBA00022617"/>
    </source>
</evidence>
<keyword evidence="6" id="KW-1133">Transmembrane helix</keyword>
<dbReference type="GO" id="GO:0046872">
    <property type="term" value="F:metal ion binding"/>
    <property type="evidence" value="ECO:0007669"/>
    <property type="project" value="UniProtKB-KW"/>
</dbReference>
<comment type="caution">
    <text evidence="7">The sequence shown here is derived from an EMBL/GenBank/DDBJ whole genome shotgun (WGS) entry which is preliminary data.</text>
</comment>
<evidence type="ECO:0000256" key="1">
    <source>
        <dbReference type="ARBA" id="ARBA00004370"/>
    </source>
</evidence>
<protein>
    <submittedName>
        <fullName evidence="7">Cytochrome c-type biogenesis protein CcmE</fullName>
    </submittedName>
</protein>
<dbReference type="GeneID" id="78372998"/>
<keyword evidence="4 6" id="KW-0472">Membrane</keyword>
<dbReference type="Gene3D" id="2.40.50.140">
    <property type="entry name" value="Nucleic acid-binding proteins"/>
    <property type="match status" value="1"/>
</dbReference>
<dbReference type="eggNOG" id="COG2332">
    <property type="taxonomic scope" value="Bacteria"/>
</dbReference>
<dbReference type="EMBL" id="JXUW01000017">
    <property type="protein sequence ID" value="KJE76376.1"/>
    <property type="molecule type" value="Genomic_DNA"/>
</dbReference>
<dbReference type="GO" id="GO:0005886">
    <property type="term" value="C:plasma membrane"/>
    <property type="evidence" value="ECO:0007669"/>
    <property type="project" value="InterPro"/>
</dbReference>
<keyword evidence="5" id="KW-0479">Metal-binding</keyword>
<dbReference type="STRING" id="1121877.FEAC_18600"/>
<feature type="binding site" description="axial binding residue" evidence="5">
    <location>
        <position position="142"/>
    </location>
    <ligand>
        <name>heme</name>
        <dbReference type="ChEBI" id="CHEBI:30413"/>
    </ligand>
    <ligandPart>
        <name>Fe</name>
        <dbReference type="ChEBI" id="CHEBI:18248"/>
    </ligandPart>
</feature>
<proteinExistence type="predicted"/>
<gene>
    <name evidence="7" type="primary">ccmE</name>
    <name evidence="7" type="ORF">FEAC_18600</name>
</gene>
<evidence type="ECO:0000256" key="5">
    <source>
        <dbReference type="PIRSR" id="PIRSR604329-50"/>
    </source>
</evidence>
<sequence>MTLADEEFSEWKTVEGPGRSRAKLIRSLVVLAVIFVALGFVLFKGATNSLEYFLTVQQANAARAKLGTQSFRMEGVVVPGSVDPTPAGVDFTIRFNHSEDRVTEIGNPPQLFQPSIPVVIQGHFQGNVFVSSLIEVKHSSNYVAEHPTRIAKPGGTQG</sequence>
<name>A0A0D8FTD1_9ACTN</name>
<dbReference type="OrthoDB" id="9793584at2"/>
<dbReference type="InterPro" id="IPR036127">
    <property type="entry name" value="CcmE-like_sf"/>
</dbReference>
<keyword evidence="6" id="KW-0812">Transmembrane</keyword>
<dbReference type="Proteomes" id="UP000032336">
    <property type="component" value="Unassembled WGS sequence"/>
</dbReference>
<feature type="binding site" description="covalent" evidence="5">
    <location>
        <position position="138"/>
    </location>
    <ligand>
        <name>heme</name>
        <dbReference type="ChEBI" id="CHEBI:30413"/>
    </ligand>
</feature>
<dbReference type="SUPFAM" id="SSF82093">
    <property type="entry name" value="Heme chaperone CcmE"/>
    <property type="match status" value="1"/>
</dbReference>
<comment type="subcellular location">
    <subcellularLocation>
        <location evidence="1">Membrane</location>
    </subcellularLocation>
</comment>
<keyword evidence="8" id="KW-1185">Reference proteome</keyword>
<keyword evidence="2 5" id="KW-0349">Heme</keyword>
<evidence type="ECO:0000256" key="6">
    <source>
        <dbReference type="SAM" id="Phobius"/>
    </source>
</evidence>
<dbReference type="GO" id="GO:0017003">
    <property type="term" value="P:protein-heme linkage"/>
    <property type="evidence" value="ECO:0007669"/>
    <property type="project" value="InterPro"/>
</dbReference>
<dbReference type="AlphaFoldDB" id="A0A0D8FTD1"/>
<dbReference type="InterPro" id="IPR012340">
    <property type="entry name" value="NA-bd_OB-fold"/>
</dbReference>
<evidence type="ECO:0000256" key="4">
    <source>
        <dbReference type="ARBA" id="ARBA00023136"/>
    </source>
</evidence>
<organism evidence="7 8">
    <name type="scientific">Ferrimicrobium acidiphilum DSM 19497</name>
    <dbReference type="NCBI Taxonomy" id="1121877"/>
    <lineage>
        <taxon>Bacteria</taxon>
        <taxon>Bacillati</taxon>
        <taxon>Actinomycetota</taxon>
        <taxon>Acidimicrobiia</taxon>
        <taxon>Acidimicrobiales</taxon>
        <taxon>Acidimicrobiaceae</taxon>
        <taxon>Ferrimicrobium</taxon>
    </lineage>
</organism>
<dbReference type="RefSeq" id="WP_035389828.1">
    <property type="nucleotide sequence ID" value="NZ_JQKF01000016.1"/>
</dbReference>
<reference evidence="7 8" key="1">
    <citation type="submission" date="2015-01" db="EMBL/GenBank/DDBJ databases">
        <title>Draft genome of the acidophilic iron oxidizer Ferrimicrobium acidiphilum strain T23.</title>
        <authorList>
            <person name="Poehlein A."/>
            <person name="Eisen S."/>
            <person name="Schloemann M."/>
            <person name="Johnson B.D."/>
            <person name="Daniel R."/>
            <person name="Muehling M."/>
        </authorList>
    </citation>
    <scope>NUCLEOTIDE SEQUENCE [LARGE SCALE GENOMIC DNA]</scope>
    <source>
        <strain evidence="7 8">T23</strain>
    </source>
</reference>
<dbReference type="Pfam" id="PF03100">
    <property type="entry name" value="CcmE"/>
    <property type="match status" value="1"/>
</dbReference>
<dbReference type="GO" id="GO:0020037">
    <property type="term" value="F:heme binding"/>
    <property type="evidence" value="ECO:0007669"/>
    <property type="project" value="InterPro"/>
</dbReference>
<feature type="transmembrane region" description="Helical" evidence="6">
    <location>
        <begin position="24"/>
        <end position="43"/>
    </location>
</feature>